<gene>
    <name evidence="3" type="ORF">PoB_000998200</name>
</gene>
<dbReference type="PANTHER" id="PTHR19964:SF97">
    <property type="entry name" value="PDZ DOMAIN-CONTAINING PROTEIN"/>
    <property type="match status" value="1"/>
</dbReference>
<keyword evidence="4" id="KW-1185">Reference proteome</keyword>
<dbReference type="CDD" id="cd00136">
    <property type="entry name" value="PDZ_canonical"/>
    <property type="match status" value="1"/>
</dbReference>
<feature type="compositionally biased region" description="Polar residues" evidence="1">
    <location>
        <begin position="50"/>
        <end position="59"/>
    </location>
</feature>
<dbReference type="Pfam" id="PF00595">
    <property type="entry name" value="PDZ"/>
    <property type="match status" value="1"/>
</dbReference>
<dbReference type="InterPro" id="IPR051342">
    <property type="entry name" value="PDZ_scaffold"/>
</dbReference>
<dbReference type="Gene3D" id="2.30.42.10">
    <property type="match status" value="1"/>
</dbReference>
<evidence type="ECO:0000259" key="2">
    <source>
        <dbReference type="PROSITE" id="PS50106"/>
    </source>
</evidence>
<feature type="region of interest" description="Disordered" evidence="1">
    <location>
        <begin position="22"/>
        <end position="62"/>
    </location>
</feature>
<evidence type="ECO:0000256" key="1">
    <source>
        <dbReference type="SAM" id="MobiDB-lite"/>
    </source>
</evidence>
<evidence type="ECO:0000313" key="3">
    <source>
        <dbReference type="EMBL" id="GFN83476.1"/>
    </source>
</evidence>
<name>A0AAV3YKQ2_9GAST</name>
<dbReference type="PROSITE" id="PS50106">
    <property type="entry name" value="PDZ"/>
    <property type="match status" value="1"/>
</dbReference>
<dbReference type="SUPFAM" id="SSF50156">
    <property type="entry name" value="PDZ domain-like"/>
    <property type="match status" value="1"/>
</dbReference>
<proteinExistence type="predicted"/>
<comment type="caution">
    <text evidence="3">The sequence shown here is derived from an EMBL/GenBank/DDBJ whole genome shotgun (WGS) entry which is preliminary data.</text>
</comment>
<dbReference type="Proteomes" id="UP000735302">
    <property type="component" value="Unassembled WGS sequence"/>
</dbReference>
<protein>
    <submittedName>
        <fullName evidence="3">PDZ domain-containing protein 2</fullName>
    </submittedName>
</protein>
<evidence type="ECO:0000313" key="4">
    <source>
        <dbReference type="Proteomes" id="UP000735302"/>
    </source>
</evidence>
<accession>A0AAV3YKQ2</accession>
<dbReference type="InterPro" id="IPR001478">
    <property type="entry name" value="PDZ"/>
</dbReference>
<dbReference type="SMART" id="SM00228">
    <property type="entry name" value="PDZ"/>
    <property type="match status" value="1"/>
</dbReference>
<sequence length="358" mass="37934">MDSEGSDLDELADLDLATFAARDSDISAQLKPTDSDSDDHQLTETDDNSLGDSMDSRASSDVMRVSEISDAAKEIVQGVVKPQSLASEHGTCLDREIQEEDFSANTNTSFSSVGTGAEAEQTADTNVLQDSGFDGSLLVSDRAGLSQHYVSLERLPGENLGMVLAIEGDQDNQRPVEAVLVRSVTPGGAASRAGGGGTSIQVGDEVREVDGQPLTELTHDQCITLFQDMPDNVVLTIHRASRQEHQSPGQSVSGQHEPGAAVSPAPPVPRPRGSVSRAGMLNMEEMVVGADNSTPRLDEDDGFVRTPRGFVKLDLTVFRGEGDSLGLSIVPSHGATCDLYQVSHSYFTAFLLTSSAIT</sequence>
<reference evidence="3 4" key="1">
    <citation type="journal article" date="2021" name="Elife">
        <title>Chloroplast acquisition without the gene transfer in kleptoplastic sea slugs, Plakobranchus ocellatus.</title>
        <authorList>
            <person name="Maeda T."/>
            <person name="Takahashi S."/>
            <person name="Yoshida T."/>
            <person name="Shimamura S."/>
            <person name="Takaki Y."/>
            <person name="Nagai Y."/>
            <person name="Toyoda A."/>
            <person name="Suzuki Y."/>
            <person name="Arimoto A."/>
            <person name="Ishii H."/>
            <person name="Satoh N."/>
            <person name="Nishiyama T."/>
            <person name="Hasebe M."/>
            <person name="Maruyama T."/>
            <person name="Minagawa J."/>
            <person name="Obokata J."/>
            <person name="Shigenobu S."/>
        </authorList>
    </citation>
    <scope>NUCLEOTIDE SEQUENCE [LARGE SCALE GENOMIC DNA]</scope>
</reference>
<dbReference type="PANTHER" id="PTHR19964">
    <property type="entry name" value="MULTIPLE PDZ DOMAIN PROTEIN"/>
    <property type="match status" value="1"/>
</dbReference>
<dbReference type="AlphaFoldDB" id="A0AAV3YKQ2"/>
<dbReference type="InterPro" id="IPR036034">
    <property type="entry name" value="PDZ_sf"/>
</dbReference>
<feature type="domain" description="PDZ" evidence="2">
    <location>
        <begin position="149"/>
        <end position="241"/>
    </location>
</feature>
<organism evidence="3 4">
    <name type="scientific">Plakobranchus ocellatus</name>
    <dbReference type="NCBI Taxonomy" id="259542"/>
    <lineage>
        <taxon>Eukaryota</taxon>
        <taxon>Metazoa</taxon>
        <taxon>Spiralia</taxon>
        <taxon>Lophotrochozoa</taxon>
        <taxon>Mollusca</taxon>
        <taxon>Gastropoda</taxon>
        <taxon>Heterobranchia</taxon>
        <taxon>Euthyneura</taxon>
        <taxon>Panpulmonata</taxon>
        <taxon>Sacoglossa</taxon>
        <taxon>Placobranchoidea</taxon>
        <taxon>Plakobranchidae</taxon>
        <taxon>Plakobranchus</taxon>
    </lineage>
</organism>
<dbReference type="EMBL" id="BLXT01001203">
    <property type="protein sequence ID" value="GFN83476.1"/>
    <property type="molecule type" value="Genomic_DNA"/>
</dbReference>
<feature type="region of interest" description="Disordered" evidence="1">
    <location>
        <begin position="242"/>
        <end position="274"/>
    </location>
</feature>